<proteinExistence type="predicted"/>
<name>A0ACB7XBA1_9ERIC</name>
<comment type="caution">
    <text evidence="1">The sequence shown here is derived from an EMBL/GenBank/DDBJ whole genome shotgun (WGS) entry which is preliminary data.</text>
</comment>
<evidence type="ECO:0000313" key="1">
    <source>
        <dbReference type="EMBL" id="KAH7838062.1"/>
    </source>
</evidence>
<accession>A0ACB7XBA1</accession>
<keyword evidence="2" id="KW-1185">Reference proteome</keyword>
<gene>
    <name evidence="1" type="ORF">Vadar_021588</name>
</gene>
<reference evidence="1 2" key="1">
    <citation type="journal article" date="2021" name="Hortic Res">
        <title>High-quality reference genome and annotation aids understanding of berry development for evergreen blueberry (Vaccinium darrowii).</title>
        <authorList>
            <person name="Yu J."/>
            <person name="Hulse-Kemp A.M."/>
            <person name="Babiker E."/>
            <person name="Staton M."/>
        </authorList>
    </citation>
    <scope>NUCLEOTIDE SEQUENCE [LARGE SCALE GENOMIC DNA]</scope>
    <source>
        <strain evidence="2">cv. NJ 8807/NJ 8810</strain>
        <tissue evidence="1">Young leaf</tissue>
    </source>
</reference>
<dbReference type="Proteomes" id="UP000828048">
    <property type="component" value="Chromosome 6"/>
</dbReference>
<sequence>MRSAAPGAERVPPACPQGSAAGGGLPPPEPIAGGVPGGGGLPHRIGGRSEPLFKRWHRSEAVPVSASPALPLRLSLFPPNPFLILGNTPKRVNVYFVGLKEFHGIVGWAKPMFFEG</sequence>
<dbReference type="EMBL" id="CM037156">
    <property type="protein sequence ID" value="KAH7838062.1"/>
    <property type="molecule type" value="Genomic_DNA"/>
</dbReference>
<protein>
    <submittedName>
        <fullName evidence="1">Uncharacterized protein</fullName>
    </submittedName>
</protein>
<organism evidence="1 2">
    <name type="scientific">Vaccinium darrowii</name>
    <dbReference type="NCBI Taxonomy" id="229202"/>
    <lineage>
        <taxon>Eukaryota</taxon>
        <taxon>Viridiplantae</taxon>
        <taxon>Streptophyta</taxon>
        <taxon>Embryophyta</taxon>
        <taxon>Tracheophyta</taxon>
        <taxon>Spermatophyta</taxon>
        <taxon>Magnoliopsida</taxon>
        <taxon>eudicotyledons</taxon>
        <taxon>Gunneridae</taxon>
        <taxon>Pentapetalae</taxon>
        <taxon>asterids</taxon>
        <taxon>Ericales</taxon>
        <taxon>Ericaceae</taxon>
        <taxon>Vaccinioideae</taxon>
        <taxon>Vaccinieae</taxon>
        <taxon>Vaccinium</taxon>
    </lineage>
</organism>
<evidence type="ECO:0000313" key="2">
    <source>
        <dbReference type="Proteomes" id="UP000828048"/>
    </source>
</evidence>